<dbReference type="InterPro" id="IPR005119">
    <property type="entry name" value="LysR_subst-bd"/>
</dbReference>
<dbReference type="Proteomes" id="UP000253759">
    <property type="component" value="Unassembled WGS sequence"/>
</dbReference>
<dbReference type="GO" id="GO:0003677">
    <property type="term" value="F:DNA binding"/>
    <property type="evidence" value="ECO:0007669"/>
    <property type="project" value="UniProtKB-KW"/>
</dbReference>
<dbReference type="PANTHER" id="PTHR30419">
    <property type="entry name" value="HTH-TYPE TRANSCRIPTIONAL REGULATOR YBHD"/>
    <property type="match status" value="1"/>
</dbReference>
<dbReference type="GO" id="GO:0019619">
    <property type="term" value="P:3,4-dihydroxybenzoate catabolic process"/>
    <property type="evidence" value="ECO:0007669"/>
    <property type="project" value="InterPro"/>
</dbReference>
<sequence>MPAPLDPRIKLRHLTAFLETDRRGGVAAAAAALGLSQPAVSKSLAELEAILDVPLFDRSRRKLGLTEFGALFLRHAGAALAALQQGVEILAQSRGADAVVRIGALPTVEVEVVPQAVARFLAGPLACRVHVESGPSPHLLALLRGGAIDLVVGRMPAPAVMAGLSFENLYSEPLVLAVRPVHPLLREAAPSLRAVEAFSALVPPRGAIIRPDVEALLLAAGVTRLPREIETVSNSFGRAYTLANDAVWFISRSVVAADLARGDLVALPIDMAASHGAIGITTLAGAAPGLETAAVIAAIRDMAAGR</sequence>
<organism evidence="6 7">
    <name type="scientific">Pelagibacterium lacus</name>
    <dbReference type="NCBI Taxonomy" id="2282655"/>
    <lineage>
        <taxon>Bacteria</taxon>
        <taxon>Pseudomonadati</taxon>
        <taxon>Pseudomonadota</taxon>
        <taxon>Alphaproteobacteria</taxon>
        <taxon>Hyphomicrobiales</taxon>
        <taxon>Devosiaceae</taxon>
        <taxon>Pelagibacterium</taxon>
    </lineage>
</organism>
<dbReference type="InterPro" id="IPR036388">
    <property type="entry name" value="WH-like_DNA-bd_sf"/>
</dbReference>
<dbReference type="OrthoDB" id="7492271at2"/>
<dbReference type="Pfam" id="PF00126">
    <property type="entry name" value="HTH_1"/>
    <property type="match status" value="1"/>
</dbReference>
<dbReference type="SUPFAM" id="SSF46785">
    <property type="entry name" value="Winged helix' DNA-binding domain"/>
    <property type="match status" value="1"/>
</dbReference>
<dbReference type="AlphaFoldDB" id="A0A369W5M4"/>
<reference evidence="7" key="1">
    <citation type="submission" date="2018-07" db="EMBL/GenBank/DDBJ databases">
        <authorList>
            <person name="Liu B.-T."/>
            <person name="Du Z."/>
        </authorList>
    </citation>
    <scope>NUCLEOTIDE SEQUENCE [LARGE SCALE GENOMIC DNA]</scope>
    <source>
        <strain evidence="7">XYN52</strain>
    </source>
</reference>
<keyword evidence="3" id="KW-0238">DNA-binding</keyword>
<dbReference type="InterPro" id="IPR036390">
    <property type="entry name" value="WH_DNA-bd_sf"/>
</dbReference>
<dbReference type="PRINTS" id="PR00039">
    <property type="entry name" value="HTHLYSR"/>
</dbReference>
<evidence type="ECO:0000313" key="7">
    <source>
        <dbReference type="Proteomes" id="UP000253759"/>
    </source>
</evidence>
<keyword evidence="7" id="KW-1185">Reference proteome</keyword>
<keyword evidence="2" id="KW-0805">Transcription regulation</keyword>
<comment type="caution">
    <text evidence="6">The sequence shown here is derived from an EMBL/GenBank/DDBJ whole genome shotgun (WGS) entry which is preliminary data.</text>
</comment>
<name>A0A369W5M4_9HYPH</name>
<proteinExistence type="inferred from homology"/>
<dbReference type="InterPro" id="IPR000847">
    <property type="entry name" value="LysR_HTH_N"/>
</dbReference>
<dbReference type="GO" id="GO:0045893">
    <property type="term" value="P:positive regulation of DNA-templated transcription"/>
    <property type="evidence" value="ECO:0007669"/>
    <property type="project" value="InterPro"/>
</dbReference>
<evidence type="ECO:0000256" key="2">
    <source>
        <dbReference type="ARBA" id="ARBA00023015"/>
    </source>
</evidence>
<evidence type="ECO:0000256" key="4">
    <source>
        <dbReference type="ARBA" id="ARBA00023163"/>
    </source>
</evidence>
<dbReference type="FunFam" id="1.10.10.10:FF:000001">
    <property type="entry name" value="LysR family transcriptional regulator"/>
    <property type="match status" value="1"/>
</dbReference>
<dbReference type="Gene3D" id="3.40.190.10">
    <property type="entry name" value="Periplasmic binding protein-like II"/>
    <property type="match status" value="2"/>
</dbReference>
<dbReference type="PANTHER" id="PTHR30419:SF8">
    <property type="entry name" value="NITROGEN ASSIMILATION TRANSCRIPTIONAL ACTIVATOR-RELATED"/>
    <property type="match status" value="1"/>
</dbReference>
<evidence type="ECO:0000256" key="1">
    <source>
        <dbReference type="ARBA" id="ARBA00009437"/>
    </source>
</evidence>
<dbReference type="SUPFAM" id="SSF53850">
    <property type="entry name" value="Periplasmic binding protein-like II"/>
    <property type="match status" value="1"/>
</dbReference>
<gene>
    <name evidence="6" type="primary">pcaQ</name>
    <name evidence="6" type="ORF">DVH29_10200</name>
</gene>
<dbReference type="GO" id="GO:0003700">
    <property type="term" value="F:DNA-binding transcription factor activity"/>
    <property type="evidence" value="ECO:0007669"/>
    <property type="project" value="InterPro"/>
</dbReference>
<dbReference type="Gene3D" id="1.10.10.10">
    <property type="entry name" value="Winged helix-like DNA-binding domain superfamily/Winged helix DNA-binding domain"/>
    <property type="match status" value="1"/>
</dbReference>
<evidence type="ECO:0000256" key="3">
    <source>
        <dbReference type="ARBA" id="ARBA00023125"/>
    </source>
</evidence>
<dbReference type="RefSeq" id="WP_114646074.1">
    <property type="nucleotide sequence ID" value="NZ_QQNH01000013.1"/>
</dbReference>
<dbReference type="PROSITE" id="PS50931">
    <property type="entry name" value="HTH_LYSR"/>
    <property type="match status" value="1"/>
</dbReference>
<dbReference type="InterPro" id="IPR050950">
    <property type="entry name" value="HTH-type_LysR_regulators"/>
</dbReference>
<keyword evidence="4" id="KW-0804">Transcription</keyword>
<evidence type="ECO:0000313" key="6">
    <source>
        <dbReference type="EMBL" id="RDE08660.1"/>
    </source>
</evidence>
<dbReference type="NCBIfam" id="TIGR02424">
    <property type="entry name" value="TF_pcaQ"/>
    <property type="match status" value="1"/>
</dbReference>
<evidence type="ECO:0000259" key="5">
    <source>
        <dbReference type="PROSITE" id="PS50931"/>
    </source>
</evidence>
<feature type="domain" description="HTH lysR-type" evidence="5">
    <location>
        <begin position="9"/>
        <end position="66"/>
    </location>
</feature>
<dbReference type="GO" id="GO:0005829">
    <property type="term" value="C:cytosol"/>
    <property type="evidence" value="ECO:0007669"/>
    <property type="project" value="TreeGrafter"/>
</dbReference>
<dbReference type="EMBL" id="QQNH01000013">
    <property type="protein sequence ID" value="RDE08660.1"/>
    <property type="molecule type" value="Genomic_DNA"/>
</dbReference>
<protein>
    <submittedName>
        <fullName evidence="6">Pca operon transcription factor PcaQ</fullName>
    </submittedName>
</protein>
<accession>A0A369W5M4</accession>
<comment type="similarity">
    <text evidence="1">Belongs to the LysR transcriptional regulatory family.</text>
</comment>
<dbReference type="Pfam" id="PF03466">
    <property type="entry name" value="LysR_substrate"/>
    <property type="match status" value="1"/>
</dbReference>
<dbReference type="InterPro" id="IPR012787">
    <property type="entry name" value="TF_PcaQ"/>
</dbReference>